<evidence type="ECO:0000256" key="4">
    <source>
        <dbReference type="ARBA" id="ARBA00023125"/>
    </source>
</evidence>
<feature type="domain" description="Replication protein A C-terminal" evidence="7">
    <location>
        <begin position="172"/>
        <end position="253"/>
    </location>
</feature>
<dbReference type="GO" id="GO:0003697">
    <property type="term" value="F:single-stranded DNA binding"/>
    <property type="evidence" value="ECO:0007669"/>
    <property type="project" value="EnsemblFungi"/>
</dbReference>
<dbReference type="GO" id="GO:0006260">
    <property type="term" value="P:DNA replication"/>
    <property type="evidence" value="ECO:0007669"/>
    <property type="project" value="UniProtKB-KW"/>
</dbReference>
<evidence type="ECO:0000256" key="2">
    <source>
        <dbReference type="ARBA" id="ARBA00007815"/>
    </source>
</evidence>
<dbReference type="CDD" id="cd04478">
    <property type="entry name" value="RPA2_DBD_D"/>
    <property type="match status" value="1"/>
</dbReference>
<dbReference type="GO" id="GO:0000781">
    <property type="term" value="C:chromosome, telomeric region"/>
    <property type="evidence" value="ECO:0007669"/>
    <property type="project" value="EnsemblFungi"/>
</dbReference>
<keyword evidence="5" id="KW-0539">Nucleus</keyword>
<dbReference type="GO" id="GO:0006289">
    <property type="term" value="P:nucleotide-excision repair"/>
    <property type="evidence" value="ECO:0007669"/>
    <property type="project" value="EnsemblFungi"/>
</dbReference>
<proteinExistence type="inferred from homology"/>
<comment type="subcellular location">
    <subcellularLocation>
        <location evidence="1">Nucleus</location>
    </subcellularLocation>
</comment>
<dbReference type="GO" id="GO:0006265">
    <property type="term" value="P:DNA topological change"/>
    <property type="evidence" value="ECO:0007669"/>
    <property type="project" value="EnsemblFungi"/>
</dbReference>
<dbReference type="InterPro" id="IPR012340">
    <property type="entry name" value="NA-bd_OB-fold"/>
</dbReference>
<reference evidence="9" key="1">
    <citation type="submission" date="2016-05" db="EMBL/GenBank/DDBJ databases">
        <title>Comparative genomics of biotechnologically important yeasts.</title>
        <authorList>
            <consortium name="DOE Joint Genome Institute"/>
            <person name="Riley R."/>
            <person name="Haridas S."/>
            <person name="Wolfe K.H."/>
            <person name="Lopes M.R."/>
            <person name="Hittinger C.T."/>
            <person name="Goker M."/>
            <person name="Salamov A."/>
            <person name="Wisecaver J."/>
            <person name="Long T.M."/>
            <person name="Aerts A.L."/>
            <person name="Barry K."/>
            <person name="Choi C."/>
            <person name="Clum A."/>
            <person name="Coughlan A.Y."/>
            <person name="Deshpande S."/>
            <person name="Douglass A.P."/>
            <person name="Hanson S.J."/>
            <person name="Klenk H.-P."/>
            <person name="Labutti K."/>
            <person name="Lapidus A."/>
            <person name="Lindquist E."/>
            <person name="Lipzen A."/>
            <person name="Meier-Kolthoff J.P."/>
            <person name="Ohm R.A."/>
            <person name="Otillar R.P."/>
            <person name="Pangilinan J."/>
            <person name="Peng Y."/>
            <person name="Rokas A."/>
            <person name="Rosa C.A."/>
            <person name="Scheuner C."/>
            <person name="Sibirny A.A."/>
            <person name="Slot J.C."/>
            <person name="Stielow J.B."/>
            <person name="Sun H."/>
            <person name="Kurtzman C.P."/>
            <person name="Blackwell M."/>
            <person name="Grigoriev I.V."/>
            <person name="Jeffries T.W."/>
        </authorList>
    </citation>
    <scope>NUCLEOTIDE SEQUENCE [LARGE SCALE GENOMIC DNA]</scope>
    <source>
        <strain evidence="9">NRRL Y-2460</strain>
    </source>
</reference>
<evidence type="ECO:0000256" key="3">
    <source>
        <dbReference type="ARBA" id="ARBA00022705"/>
    </source>
</evidence>
<dbReference type="EMBL" id="KV454013">
    <property type="protein sequence ID" value="ODV96317.1"/>
    <property type="molecule type" value="Genomic_DNA"/>
</dbReference>
<dbReference type="GO" id="GO:0016567">
    <property type="term" value="P:protein ubiquitination"/>
    <property type="evidence" value="ECO:0007669"/>
    <property type="project" value="EnsemblFungi"/>
</dbReference>
<evidence type="ECO:0000256" key="1">
    <source>
        <dbReference type="ARBA" id="ARBA00004123"/>
    </source>
</evidence>
<feature type="domain" description="OB" evidence="6">
    <location>
        <begin position="76"/>
        <end position="149"/>
    </location>
</feature>
<dbReference type="InterPro" id="IPR040260">
    <property type="entry name" value="RFA2-like"/>
</dbReference>
<dbReference type="GO" id="GO:0000722">
    <property type="term" value="P:telomere maintenance via recombination"/>
    <property type="evidence" value="ECO:0007669"/>
    <property type="project" value="EnsemblFungi"/>
</dbReference>
<dbReference type="PIRSF" id="PIRSF036949">
    <property type="entry name" value="RPA32"/>
    <property type="match status" value="1"/>
</dbReference>
<evidence type="ECO:0000259" key="6">
    <source>
        <dbReference type="Pfam" id="PF01336"/>
    </source>
</evidence>
<dbReference type="InterPro" id="IPR004365">
    <property type="entry name" value="NA-bd_OB_tRNA"/>
</dbReference>
<dbReference type="Pfam" id="PF08784">
    <property type="entry name" value="RPA_C"/>
    <property type="match status" value="1"/>
</dbReference>
<dbReference type="Gene3D" id="1.10.10.10">
    <property type="entry name" value="Winged helix-like DNA-binding domain superfamily/Winged helix DNA-binding domain"/>
    <property type="match status" value="1"/>
</dbReference>
<dbReference type="STRING" id="669874.A0A1E4TX48"/>
<evidence type="ECO:0000313" key="8">
    <source>
        <dbReference type="EMBL" id="ODV96317.1"/>
    </source>
</evidence>
<dbReference type="Gene3D" id="2.40.50.140">
    <property type="entry name" value="Nucleic acid-binding proteins"/>
    <property type="match status" value="1"/>
</dbReference>
<dbReference type="InterPro" id="IPR036390">
    <property type="entry name" value="WH_DNA-bd_sf"/>
</dbReference>
<dbReference type="InterPro" id="IPR036388">
    <property type="entry name" value="WH-like_DNA-bd_sf"/>
</dbReference>
<evidence type="ECO:0008006" key="10">
    <source>
        <dbReference type="Google" id="ProtNLM"/>
    </source>
</evidence>
<evidence type="ECO:0000259" key="7">
    <source>
        <dbReference type="Pfam" id="PF08784"/>
    </source>
</evidence>
<dbReference type="GO" id="GO:0000724">
    <property type="term" value="P:double-strand break repair via homologous recombination"/>
    <property type="evidence" value="ECO:0007669"/>
    <property type="project" value="EnsemblFungi"/>
</dbReference>
<protein>
    <recommendedName>
        <fullName evidence="10">Replication protein A C-terminal domain-containing protein</fullName>
    </recommendedName>
</protein>
<dbReference type="GO" id="GO:0035861">
    <property type="term" value="C:site of double-strand break"/>
    <property type="evidence" value="ECO:0007669"/>
    <property type="project" value="TreeGrafter"/>
</dbReference>
<keyword evidence="4" id="KW-0238">DNA-binding</keyword>
<dbReference type="AlphaFoldDB" id="A0A1E4TX48"/>
<dbReference type="SUPFAM" id="SSF50249">
    <property type="entry name" value="Nucleic acid-binding proteins"/>
    <property type="match status" value="1"/>
</dbReference>
<dbReference type="GO" id="GO:0030491">
    <property type="term" value="P:heteroduplex formation"/>
    <property type="evidence" value="ECO:0007669"/>
    <property type="project" value="EnsemblFungi"/>
</dbReference>
<dbReference type="GO" id="GO:0043565">
    <property type="term" value="F:sequence-specific DNA binding"/>
    <property type="evidence" value="ECO:0007669"/>
    <property type="project" value="EnsemblFungi"/>
</dbReference>
<dbReference type="GO" id="GO:0003690">
    <property type="term" value="F:double-stranded DNA binding"/>
    <property type="evidence" value="ECO:0007669"/>
    <property type="project" value="EnsemblFungi"/>
</dbReference>
<dbReference type="InterPro" id="IPR014892">
    <property type="entry name" value="RPA_C"/>
</dbReference>
<dbReference type="GO" id="GO:0045184">
    <property type="term" value="P:establishment of protein localization"/>
    <property type="evidence" value="ECO:0007669"/>
    <property type="project" value="EnsemblFungi"/>
</dbReference>
<keyword evidence="3" id="KW-0235">DNA replication</keyword>
<dbReference type="OrthoDB" id="25571at2759"/>
<keyword evidence="9" id="KW-1185">Reference proteome</keyword>
<accession>A0A1E4TX48</accession>
<sequence length="258" mass="28281">MATYATNGYQDYNGGGFTHTNNYNAGSAGDFQDSSSQNKAQQRNTLTPVTIKQINESTQLVPDGEFIINNVELAFVSFIGVIRNVVDNTSSLTLTVEDGTGSIDVRKWLDDSANESPASQLPVGIYVYVTGALKEFNGKKNLQHATVRPIIDHNEVLYHHLSAIVTHLHAQGLSTNNNGQNSNPLFVPNTDGNESKSNVERIYEFIHDQTPSMPEGVPIQLIAQTLNLMVEDVQLHCAKLTEDGKVYHGYDDNGFLAV</sequence>
<dbReference type="SUPFAM" id="SSF46785">
    <property type="entry name" value="Winged helix' DNA-binding domain"/>
    <property type="match status" value="1"/>
</dbReference>
<evidence type="ECO:0000256" key="5">
    <source>
        <dbReference type="ARBA" id="ARBA00023242"/>
    </source>
</evidence>
<dbReference type="Pfam" id="PF01336">
    <property type="entry name" value="tRNA_anti-codon"/>
    <property type="match status" value="1"/>
</dbReference>
<dbReference type="GO" id="GO:0007131">
    <property type="term" value="P:reciprocal meiotic recombination"/>
    <property type="evidence" value="ECO:0007669"/>
    <property type="project" value="EnsemblFungi"/>
</dbReference>
<dbReference type="GO" id="GO:0005662">
    <property type="term" value="C:DNA replication factor A complex"/>
    <property type="evidence" value="ECO:0007669"/>
    <property type="project" value="EnsemblFungi"/>
</dbReference>
<dbReference type="PANTHER" id="PTHR13989">
    <property type="entry name" value="REPLICATION PROTEIN A-RELATED"/>
    <property type="match status" value="1"/>
</dbReference>
<dbReference type="PANTHER" id="PTHR13989:SF16">
    <property type="entry name" value="REPLICATION PROTEIN A2"/>
    <property type="match status" value="1"/>
</dbReference>
<dbReference type="GO" id="GO:0000794">
    <property type="term" value="C:condensed nuclear chromosome"/>
    <property type="evidence" value="ECO:0007669"/>
    <property type="project" value="EnsemblFungi"/>
</dbReference>
<dbReference type="GO" id="GO:0007004">
    <property type="term" value="P:telomere maintenance via telomerase"/>
    <property type="evidence" value="ECO:0007669"/>
    <property type="project" value="EnsemblFungi"/>
</dbReference>
<comment type="similarity">
    <text evidence="2">Belongs to the replication factor A protein 2 family.</text>
</comment>
<dbReference type="Proteomes" id="UP000094236">
    <property type="component" value="Unassembled WGS sequence"/>
</dbReference>
<evidence type="ECO:0000313" key="9">
    <source>
        <dbReference type="Proteomes" id="UP000094236"/>
    </source>
</evidence>
<dbReference type="InterPro" id="IPR014646">
    <property type="entry name" value="Rfa2/RPA32"/>
</dbReference>
<gene>
    <name evidence="8" type="ORF">PACTADRAFT_75465</name>
</gene>
<name>A0A1E4TX48_PACTA</name>
<organism evidence="8 9">
    <name type="scientific">Pachysolen tannophilus NRRL Y-2460</name>
    <dbReference type="NCBI Taxonomy" id="669874"/>
    <lineage>
        <taxon>Eukaryota</taxon>
        <taxon>Fungi</taxon>
        <taxon>Dikarya</taxon>
        <taxon>Ascomycota</taxon>
        <taxon>Saccharomycotina</taxon>
        <taxon>Pichiomycetes</taxon>
        <taxon>Pachysolenaceae</taxon>
        <taxon>Pachysolen</taxon>
    </lineage>
</organism>